<keyword evidence="3 4" id="KW-0597">Phosphoprotein</keyword>
<dbReference type="PANTHER" id="PTHR43065">
    <property type="entry name" value="SENSOR HISTIDINE KINASE"/>
    <property type="match status" value="1"/>
</dbReference>
<protein>
    <recommendedName>
        <fullName evidence="2">histidine kinase</fullName>
        <ecNumber evidence="2">2.7.13.3</ecNumber>
    </recommendedName>
</protein>
<evidence type="ECO:0000256" key="2">
    <source>
        <dbReference type="ARBA" id="ARBA00012438"/>
    </source>
</evidence>
<dbReference type="PROSITE" id="PS50112">
    <property type="entry name" value="PAS"/>
    <property type="match status" value="1"/>
</dbReference>
<dbReference type="SUPFAM" id="SSF52172">
    <property type="entry name" value="CheY-like"/>
    <property type="match status" value="1"/>
</dbReference>
<dbReference type="Pfam" id="PF08448">
    <property type="entry name" value="PAS_4"/>
    <property type="match status" value="2"/>
</dbReference>
<dbReference type="GO" id="GO:0000155">
    <property type="term" value="F:phosphorelay sensor kinase activity"/>
    <property type="evidence" value="ECO:0007669"/>
    <property type="project" value="InterPro"/>
</dbReference>
<dbReference type="InterPro" id="IPR035965">
    <property type="entry name" value="PAS-like_dom_sf"/>
</dbReference>
<dbReference type="InterPro" id="IPR004358">
    <property type="entry name" value="Sig_transdc_His_kin-like_C"/>
</dbReference>
<evidence type="ECO:0000313" key="9">
    <source>
        <dbReference type="EMBL" id="APL94940.1"/>
    </source>
</evidence>
<dbReference type="NCBIfam" id="TIGR00229">
    <property type="entry name" value="sensory_box"/>
    <property type="match status" value="1"/>
</dbReference>
<evidence type="ECO:0000256" key="4">
    <source>
        <dbReference type="PROSITE-ProRule" id="PRU00169"/>
    </source>
</evidence>
<sequence>MDRLTQDNRLSGAPGIAEMIAAQGALGALTARIDAGSPLGPVNGWSPALVSTVRLMLSSQAEIVLFWGPELCALYNEAYAPTIGDKHPRVLGRPAREGWTELWDDLEPLLRSVIDRGQSVHAKDRPFYIERDGGQGEQVFFDINYSPVFEADGSVGGALCIVSETTKRVLAEKEMRADRARLWALARDPFLVADRDGTWLAASPAWTDILGWSEAELIGRTSEWMEHPDDLEKTKGEIAGLARGTPTVRFENRFRAKDGSYRNFSWTAVPENDLIYCVARDVTEQRAHARALAEAEEALRQAQRMETLGQLTGGVAHDFNNLLQIVTGNLELLQRGLHEDQARLRRAADNAMAGAERAALLTQRLLAFARRQPLAPERIDPNRLVSGMSDMLNRTLGETIEVETIQSARIWPIEIDVNQMENALLNLAVNARDAMPDGGKLTIEVANTHIDEDYATQEAEVSPGQYVLISVSDTGEGMDEEVLSHAIEPFFTTKEVGRGTGLGLSMVYGFIKQSGGHIRVYSESGHGTTVKIYLPRFYGPLPDNDTGTEHRTPPICGGDETVLVCEDDDKVRAYTVDVLKELGYRVIEANDGAAALRALDAAAQSIDLLFTDVILPGGMTGADIAQQARAQQPGLKVLFATGYARNAIIHHGRLDPGVELLTKPFTYAELATKVRDMLDRDEARQVG</sequence>
<dbReference type="Gene3D" id="3.30.565.10">
    <property type="entry name" value="Histidine kinase-like ATPase, C-terminal domain"/>
    <property type="match status" value="1"/>
</dbReference>
<feature type="domain" description="PAS" evidence="7">
    <location>
        <begin position="188"/>
        <end position="245"/>
    </location>
</feature>
<dbReference type="PROSITE" id="PS50110">
    <property type="entry name" value="RESPONSE_REGULATORY"/>
    <property type="match status" value="1"/>
</dbReference>
<dbReference type="RefSeq" id="WP_007686596.1">
    <property type="nucleotide sequence ID" value="NZ_CP013070.1"/>
</dbReference>
<reference evidence="9 10" key="1">
    <citation type="journal article" date="2012" name="J. Bacteriol.">
        <title>Genome sequence of Sphingobium indicum B90A, a hexachlorocyclohexane-degrading bacterium.</title>
        <authorList>
            <person name="Anand S."/>
            <person name="Sangwan N."/>
            <person name="Lata P."/>
            <person name="Kaur J."/>
            <person name="Dua A."/>
            <person name="Singh A.K."/>
            <person name="Verma M."/>
            <person name="Kaur J."/>
            <person name="Khurana J.P."/>
            <person name="Khurana P."/>
            <person name="Mathur S."/>
            <person name="Lal R."/>
        </authorList>
    </citation>
    <scope>NUCLEOTIDE SEQUENCE [LARGE SCALE GENOMIC DNA]</scope>
    <source>
        <strain evidence="10">DSM 16412 / CCM 7286 / MTCC 6364 / B90A</strain>
    </source>
</reference>
<dbReference type="Pfam" id="PF02518">
    <property type="entry name" value="HATPase_c"/>
    <property type="match status" value="1"/>
</dbReference>
<feature type="modified residue" description="4-aspartylphosphate" evidence="4">
    <location>
        <position position="612"/>
    </location>
</feature>
<dbReference type="SMART" id="SM00448">
    <property type="entry name" value="REC"/>
    <property type="match status" value="1"/>
</dbReference>
<dbReference type="CDD" id="cd00082">
    <property type="entry name" value="HisKA"/>
    <property type="match status" value="1"/>
</dbReference>
<dbReference type="InterPro" id="IPR003661">
    <property type="entry name" value="HisK_dim/P_dom"/>
</dbReference>
<dbReference type="Gene3D" id="3.30.450.20">
    <property type="entry name" value="PAS domain"/>
    <property type="match status" value="2"/>
</dbReference>
<dbReference type="InterPro" id="IPR000014">
    <property type="entry name" value="PAS"/>
</dbReference>
<dbReference type="InterPro" id="IPR036890">
    <property type="entry name" value="HATPase_C_sf"/>
</dbReference>
<dbReference type="InterPro" id="IPR005467">
    <property type="entry name" value="His_kinase_dom"/>
</dbReference>
<feature type="domain" description="Histidine kinase" evidence="5">
    <location>
        <begin position="314"/>
        <end position="538"/>
    </location>
</feature>
<comment type="catalytic activity">
    <reaction evidence="1">
        <text>ATP + protein L-histidine = ADP + protein N-phospho-L-histidine.</text>
        <dbReference type="EC" id="2.7.13.3"/>
    </reaction>
</comment>
<dbReference type="EMBL" id="CP013070">
    <property type="protein sequence ID" value="APL94940.1"/>
    <property type="molecule type" value="Genomic_DNA"/>
</dbReference>
<accession>A0A1L5BPU2</accession>
<organism evidence="9 10">
    <name type="scientific">Sphingobium indicum (strain DSM 16412 / CCM 7286 / MTCC 6364 / B90A)</name>
    <dbReference type="NCBI Taxonomy" id="861109"/>
    <lineage>
        <taxon>Bacteria</taxon>
        <taxon>Pseudomonadati</taxon>
        <taxon>Pseudomonadota</taxon>
        <taxon>Alphaproteobacteria</taxon>
        <taxon>Sphingomonadales</taxon>
        <taxon>Sphingomonadaceae</taxon>
        <taxon>Sphingobium</taxon>
    </lineage>
</organism>
<keyword evidence="9" id="KW-0808">Transferase</keyword>
<dbReference type="InterPro" id="IPR013656">
    <property type="entry name" value="PAS_4"/>
</dbReference>
<dbReference type="PROSITE" id="PS50113">
    <property type="entry name" value="PAC"/>
    <property type="match status" value="1"/>
</dbReference>
<dbReference type="SMART" id="SM00387">
    <property type="entry name" value="HATPase_c"/>
    <property type="match status" value="1"/>
</dbReference>
<dbReference type="Proteomes" id="UP000004550">
    <property type="component" value="Chromosome"/>
</dbReference>
<dbReference type="InterPro" id="IPR000700">
    <property type="entry name" value="PAS-assoc_C"/>
</dbReference>
<dbReference type="Gene3D" id="3.40.50.2300">
    <property type="match status" value="1"/>
</dbReference>
<dbReference type="SMART" id="SM00091">
    <property type="entry name" value="PAS"/>
    <property type="match status" value="1"/>
</dbReference>
<dbReference type="KEGG" id="sinb:SIDU_10685"/>
<dbReference type="CDD" id="cd00130">
    <property type="entry name" value="PAS"/>
    <property type="match status" value="1"/>
</dbReference>
<dbReference type="Pfam" id="PF00512">
    <property type="entry name" value="HisKA"/>
    <property type="match status" value="1"/>
</dbReference>
<dbReference type="EC" id="2.7.13.3" evidence="2"/>
<evidence type="ECO:0000259" key="7">
    <source>
        <dbReference type="PROSITE" id="PS50112"/>
    </source>
</evidence>
<dbReference type="InterPro" id="IPR001789">
    <property type="entry name" value="Sig_transdc_resp-reg_receiver"/>
</dbReference>
<keyword evidence="9" id="KW-0418">Kinase</keyword>
<dbReference type="SUPFAM" id="SSF47384">
    <property type="entry name" value="Homodimeric domain of signal transducing histidine kinase"/>
    <property type="match status" value="1"/>
</dbReference>
<dbReference type="SUPFAM" id="SSF55785">
    <property type="entry name" value="PYP-like sensor domain (PAS domain)"/>
    <property type="match status" value="1"/>
</dbReference>
<feature type="domain" description="Response regulatory" evidence="6">
    <location>
        <begin position="561"/>
        <end position="678"/>
    </location>
</feature>
<dbReference type="InterPro" id="IPR011006">
    <property type="entry name" value="CheY-like_superfamily"/>
</dbReference>
<feature type="domain" description="PAC" evidence="8">
    <location>
        <begin position="123"/>
        <end position="177"/>
    </location>
</feature>
<dbReference type="AlphaFoldDB" id="A0A1L5BPU2"/>
<dbReference type="InterPro" id="IPR003594">
    <property type="entry name" value="HATPase_dom"/>
</dbReference>
<evidence type="ECO:0000259" key="8">
    <source>
        <dbReference type="PROSITE" id="PS50113"/>
    </source>
</evidence>
<evidence type="ECO:0000256" key="1">
    <source>
        <dbReference type="ARBA" id="ARBA00000085"/>
    </source>
</evidence>
<dbReference type="SUPFAM" id="SSF55874">
    <property type="entry name" value="ATPase domain of HSP90 chaperone/DNA topoisomerase II/histidine kinase"/>
    <property type="match status" value="1"/>
</dbReference>
<dbReference type="Pfam" id="PF00072">
    <property type="entry name" value="Response_reg"/>
    <property type="match status" value="1"/>
</dbReference>
<dbReference type="Gene3D" id="1.10.287.130">
    <property type="match status" value="1"/>
</dbReference>
<dbReference type="SMART" id="SM00388">
    <property type="entry name" value="HisKA"/>
    <property type="match status" value="1"/>
</dbReference>
<gene>
    <name evidence="9" type="ORF">SIDU_10685</name>
</gene>
<dbReference type="InterPro" id="IPR036097">
    <property type="entry name" value="HisK_dim/P_sf"/>
</dbReference>
<evidence type="ECO:0000259" key="5">
    <source>
        <dbReference type="PROSITE" id="PS50109"/>
    </source>
</evidence>
<name>A0A1L5BPU2_SPHIB</name>
<evidence type="ECO:0000259" key="6">
    <source>
        <dbReference type="PROSITE" id="PS50110"/>
    </source>
</evidence>
<dbReference type="PANTHER" id="PTHR43065:SF42">
    <property type="entry name" value="TWO-COMPONENT SENSOR PPRA"/>
    <property type="match status" value="1"/>
</dbReference>
<dbReference type="CDD" id="cd16919">
    <property type="entry name" value="HATPase_CckA-like"/>
    <property type="match status" value="1"/>
</dbReference>
<dbReference type="PRINTS" id="PR00344">
    <property type="entry name" value="BCTRLSENSOR"/>
</dbReference>
<evidence type="ECO:0000313" key="10">
    <source>
        <dbReference type="Proteomes" id="UP000004550"/>
    </source>
</evidence>
<evidence type="ECO:0000256" key="3">
    <source>
        <dbReference type="ARBA" id="ARBA00022553"/>
    </source>
</evidence>
<proteinExistence type="predicted"/>
<dbReference type="PROSITE" id="PS50109">
    <property type="entry name" value="HIS_KIN"/>
    <property type="match status" value="1"/>
</dbReference>